<dbReference type="Proteomes" id="UP000240908">
    <property type="component" value="Chromosome"/>
</dbReference>
<feature type="domain" description="Methyltransferase type 11" evidence="1">
    <location>
        <begin position="59"/>
        <end position="153"/>
    </location>
</feature>
<gene>
    <name evidence="2" type="ORF">DA391_03325</name>
    <name evidence="3" type="ORF">HB980_13450</name>
</gene>
<dbReference type="Pfam" id="PF08241">
    <property type="entry name" value="Methyltransf_11"/>
    <property type="match status" value="1"/>
</dbReference>
<dbReference type="EMBL" id="JAASAN010000005">
    <property type="protein sequence ID" value="NIL27544.1"/>
    <property type="molecule type" value="Genomic_DNA"/>
</dbReference>
<reference evidence="4" key="1">
    <citation type="journal article" date="2018" name="Genome Announc.">
        <title>First complete genome sequence of Yersinia massiliensis.</title>
        <authorList>
            <person name="Thomas M.C."/>
            <person name="Arling V."/>
            <person name="Goji N."/>
            <person name="Janzen T.W."/>
            <person name="Duceppe M.-O."/>
            <person name="Mathews A."/>
            <person name="Carrillo C."/>
            <person name="Amoako K."/>
        </authorList>
    </citation>
    <scope>NUCLEOTIDE SEQUENCE [LARGE SCALE GENOMIC DNA]</scope>
    <source>
        <strain evidence="4">GTA</strain>
    </source>
</reference>
<dbReference type="Proteomes" id="UP000698240">
    <property type="component" value="Unassembled WGS sequence"/>
</dbReference>
<sequence length="257" mass="29491">MFQPTSYPHAVTNELTSYWAKRAEGYNQVSNDELQSNKQQIWLNFILGLAPQKETLKVLDIGCGPGFFAVTLAMAKHQVTAVDATPAMLEQARNNAQQHHVDIEFVESDVHQLPFADNQFDLIVTRNVTWNLANPAKAYQEWYRVLANEGRLLNFDANWYLRLYEPQRVAGYEQDRLNVQKAGVEDQYLHTDTVTMENIARQLPLSRELRPHWDFAVLVDCGFRRIHIDLSAAEALWDDTEKLNNASTPMFLIAAEK</sequence>
<dbReference type="GO" id="GO:0008757">
    <property type="term" value="F:S-adenosylmethionine-dependent methyltransferase activity"/>
    <property type="evidence" value="ECO:0007669"/>
    <property type="project" value="InterPro"/>
</dbReference>
<evidence type="ECO:0000313" key="5">
    <source>
        <dbReference type="Proteomes" id="UP000698240"/>
    </source>
</evidence>
<dbReference type="PANTHER" id="PTHR43591:SF24">
    <property type="entry name" value="2-METHOXY-6-POLYPRENYL-1,4-BENZOQUINOL METHYLASE, MITOCHONDRIAL"/>
    <property type="match status" value="1"/>
</dbReference>
<evidence type="ECO:0000313" key="2">
    <source>
        <dbReference type="EMBL" id="AVX36779.1"/>
    </source>
</evidence>
<dbReference type="InterPro" id="IPR013216">
    <property type="entry name" value="Methyltransf_11"/>
</dbReference>
<evidence type="ECO:0000259" key="1">
    <source>
        <dbReference type="Pfam" id="PF08241"/>
    </source>
</evidence>
<dbReference type="InterPro" id="IPR029063">
    <property type="entry name" value="SAM-dependent_MTases_sf"/>
</dbReference>
<reference evidence="3" key="2">
    <citation type="submission" date="2020-03" db="EMBL/GenBank/DDBJ databases">
        <authorList>
            <person name="Kislichkina A."/>
            <person name="Dentovskaya S."/>
            <person name="Shaikhutdinov R."/>
            <person name="Ivanov S."/>
            <person name="Sizova A."/>
            <person name="Solomentsev V."/>
            <person name="Bogun A."/>
        </authorList>
    </citation>
    <scope>NUCLEOTIDE SEQUENCE</scope>
    <source>
        <strain evidence="3">SCPM-O-B-8025</strain>
    </source>
</reference>
<dbReference type="RefSeq" id="WP_050083700.1">
    <property type="nucleotide sequence ID" value="NZ_CABHYD010000052.1"/>
</dbReference>
<dbReference type="SUPFAM" id="SSF53335">
    <property type="entry name" value="S-adenosyl-L-methionine-dependent methyltransferases"/>
    <property type="match status" value="1"/>
</dbReference>
<evidence type="ECO:0000313" key="3">
    <source>
        <dbReference type="EMBL" id="NIL27544.1"/>
    </source>
</evidence>
<evidence type="ECO:0000313" key="4">
    <source>
        <dbReference type="Proteomes" id="UP000240908"/>
    </source>
</evidence>
<dbReference type="Gene3D" id="3.40.50.150">
    <property type="entry name" value="Vaccinia Virus protein VP39"/>
    <property type="match status" value="1"/>
</dbReference>
<dbReference type="EMBL" id="CP028487">
    <property type="protein sequence ID" value="AVX36779.1"/>
    <property type="molecule type" value="Genomic_DNA"/>
</dbReference>
<name>A0A2R4NKZ1_9GAMM</name>
<dbReference type="AlphaFoldDB" id="A0A2R4NKZ1"/>
<dbReference type="GO" id="GO:0032259">
    <property type="term" value="P:methylation"/>
    <property type="evidence" value="ECO:0007669"/>
    <property type="project" value="UniProtKB-KW"/>
</dbReference>
<dbReference type="KEGG" id="yma:DA391_03325"/>
<proteinExistence type="predicted"/>
<accession>A0A2R4NKZ1</accession>
<dbReference type="CDD" id="cd02440">
    <property type="entry name" value="AdoMet_MTases"/>
    <property type="match status" value="1"/>
</dbReference>
<keyword evidence="4" id="KW-1185">Reference proteome</keyword>
<protein>
    <submittedName>
        <fullName evidence="3">Class I SAM-dependent methyltransferase</fullName>
    </submittedName>
</protein>
<organism evidence="3 5">
    <name type="scientific">Yersinia massiliensis</name>
    <dbReference type="NCBI Taxonomy" id="419257"/>
    <lineage>
        <taxon>Bacteria</taxon>
        <taxon>Pseudomonadati</taxon>
        <taxon>Pseudomonadota</taxon>
        <taxon>Gammaproteobacteria</taxon>
        <taxon>Enterobacterales</taxon>
        <taxon>Yersiniaceae</taxon>
        <taxon>Yersinia</taxon>
    </lineage>
</organism>
<dbReference type="PANTHER" id="PTHR43591">
    <property type="entry name" value="METHYLTRANSFERASE"/>
    <property type="match status" value="1"/>
</dbReference>
<keyword evidence="3" id="KW-0489">Methyltransferase</keyword>
<keyword evidence="3" id="KW-0808">Transferase</keyword>